<dbReference type="InterPro" id="IPR027417">
    <property type="entry name" value="P-loop_NTPase"/>
</dbReference>
<dbReference type="InParanoid" id="F4BY82"/>
<dbReference type="EMBL" id="CP002565">
    <property type="protein sequence ID" value="AEB67587.1"/>
    <property type="molecule type" value="Genomic_DNA"/>
</dbReference>
<dbReference type="AlphaFoldDB" id="F4BY82"/>
<reference evidence="2 3" key="1">
    <citation type="journal article" date="2011" name="J. Bacteriol.">
        <title>Complete genome sequence of Methanosaeta concilii, a specialist in aceticlastic methanogenesis.</title>
        <authorList>
            <person name="Barber R.D."/>
            <person name="Zhang L."/>
            <person name="Harnack M."/>
            <person name="Olson M.V."/>
            <person name="Kaul R."/>
            <person name="Ingram-Smith C."/>
            <person name="Smith K.S."/>
        </authorList>
    </citation>
    <scope>NUCLEOTIDE SEQUENCE [LARGE SCALE GENOMIC DNA]</scope>
    <source>
        <strain evidence="3">ATCC 5969 / DSM 3671 / JCM 10134 / NBRC 103675 / OCM 69 / GP-6</strain>
    </source>
</reference>
<evidence type="ECO:0000259" key="1">
    <source>
        <dbReference type="Pfam" id="PF13304"/>
    </source>
</evidence>
<accession>F4BY82</accession>
<dbReference type="GeneID" id="10460498"/>
<dbReference type="SUPFAM" id="SSF52540">
    <property type="entry name" value="P-loop containing nucleoside triphosphate hydrolases"/>
    <property type="match status" value="1"/>
</dbReference>
<organism evidence="2 3">
    <name type="scientific">Methanothrix soehngenii (strain ATCC 5969 / DSM 3671 / JCM 10134 / NBRC 103675 / OCM 69 / GP-6)</name>
    <name type="common">Methanosaeta concilii</name>
    <dbReference type="NCBI Taxonomy" id="990316"/>
    <lineage>
        <taxon>Archaea</taxon>
        <taxon>Methanobacteriati</taxon>
        <taxon>Methanobacteriota</taxon>
        <taxon>Stenosarchaea group</taxon>
        <taxon>Methanomicrobia</taxon>
        <taxon>Methanotrichales</taxon>
        <taxon>Methanotrichaceae</taxon>
        <taxon>Methanothrix</taxon>
    </lineage>
</organism>
<dbReference type="Pfam" id="PF13304">
    <property type="entry name" value="AAA_21"/>
    <property type="match status" value="1"/>
</dbReference>
<dbReference type="InterPro" id="IPR003959">
    <property type="entry name" value="ATPase_AAA_core"/>
</dbReference>
<dbReference type="GO" id="GO:0016887">
    <property type="term" value="F:ATP hydrolysis activity"/>
    <property type="evidence" value="ECO:0007669"/>
    <property type="project" value="InterPro"/>
</dbReference>
<gene>
    <name evidence="2" type="ordered locus">MCON_0794</name>
</gene>
<dbReference type="RefSeq" id="WP_013718644.1">
    <property type="nucleotide sequence ID" value="NC_015416.1"/>
</dbReference>
<dbReference type="GO" id="GO:0005524">
    <property type="term" value="F:ATP binding"/>
    <property type="evidence" value="ECO:0007669"/>
    <property type="project" value="InterPro"/>
</dbReference>
<dbReference type="KEGG" id="mcj:MCON_0794"/>
<dbReference type="PANTHER" id="PTHR43581:SF2">
    <property type="entry name" value="EXCINUCLEASE ATPASE SUBUNIT"/>
    <property type="match status" value="1"/>
</dbReference>
<name>F4BY82_METSG</name>
<keyword evidence="3" id="KW-1185">Reference proteome</keyword>
<feature type="domain" description="ATPase AAA-type core" evidence="1">
    <location>
        <begin position="27"/>
        <end position="376"/>
    </location>
</feature>
<dbReference type="PANTHER" id="PTHR43581">
    <property type="entry name" value="ATP/GTP PHOSPHATASE"/>
    <property type="match status" value="1"/>
</dbReference>
<dbReference type="InterPro" id="IPR014592">
    <property type="entry name" value="P-loop_UCP034888"/>
</dbReference>
<dbReference type="Gene3D" id="3.40.50.300">
    <property type="entry name" value="P-loop containing nucleotide triphosphate hydrolases"/>
    <property type="match status" value="1"/>
</dbReference>
<evidence type="ECO:0000313" key="3">
    <source>
        <dbReference type="Proteomes" id="UP000007807"/>
    </source>
</evidence>
<dbReference type="PIRSF" id="PIRSF034888">
    <property type="entry name" value="P-loop_UCP034888"/>
    <property type="match status" value="1"/>
</dbReference>
<dbReference type="HOGENOM" id="CLU_032548_1_1_2"/>
<sequence length="449" mass="49946">MAEGITRISVKGFKSLAEECSIEVRPLTILAGANSSGKSSIMQPLLIMKQTLEATYDPGPLLLDGPNVRFTSVNQFMPKFNSSGGYWISPGLLNEFGVDLIHQFSLGLELENSMSFNESFIIKKSYEIDIGEISFQNEYGNTILRPKMTHDEMSSAFLLARRPGWTRNYFKNELNNKVPKLIIERNRFFLELKLITGDDEYITQLNRTFSNAILSLIHLPALRGNPERNYKKTSTGPRFPGTFEIYAASIIHNWQANRDPRLHALGAALEVLGLTWKVGARAIDDVSFEVMVGRLIHKKNDDSNDMVSIADVGFGLSQTLPVLVALLAAEPGQLVYIEQPEIHLHPKAQMAMAQILAEAANCGVRVVVETHSSMLLLGIQSIVAEGKLSPDKVKLHWFKRRPEDGVTEVSSADLDKAGAFGDWPEDFSSAEMDADIRYIHAAEARLEPN</sequence>
<dbReference type="OrthoDB" id="25344at2157"/>
<dbReference type="Proteomes" id="UP000007807">
    <property type="component" value="Chromosome"/>
</dbReference>
<evidence type="ECO:0000313" key="2">
    <source>
        <dbReference type="EMBL" id="AEB67587.1"/>
    </source>
</evidence>
<proteinExistence type="predicted"/>
<dbReference type="InterPro" id="IPR051396">
    <property type="entry name" value="Bact_Antivir_Def_Nuclease"/>
</dbReference>
<dbReference type="STRING" id="990316.MCON_0794"/>
<protein>
    <recommendedName>
        <fullName evidence="1">ATPase AAA-type core domain-containing protein</fullName>
    </recommendedName>
</protein>